<dbReference type="OrthoDB" id="82585at2157"/>
<comment type="caution">
    <text evidence="2">The sequence shown here is derived from an EMBL/GenBank/DDBJ whole genome shotgun (WGS) entry which is preliminary data.</text>
</comment>
<evidence type="ECO:0000313" key="2">
    <source>
        <dbReference type="EMBL" id="EEE42483.1"/>
    </source>
</evidence>
<evidence type="ECO:0000259" key="1">
    <source>
        <dbReference type="Pfam" id="PF23871"/>
    </source>
</evidence>
<dbReference type="HOGENOM" id="CLU_1145242_0_0_2"/>
<dbReference type="Pfam" id="PF23871">
    <property type="entry name" value="DUF7226"/>
    <property type="match status" value="1"/>
</dbReference>
<gene>
    <name evidence="2" type="ORF">METSMIALI_01395</name>
</gene>
<dbReference type="Proteomes" id="UP000003489">
    <property type="component" value="Unassembled WGS sequence"/>
</dbReference>
<dbReference type="InterPro" id="IPR055650">
    <property type="entry name" value="DUF7226"/>
</dbReference>
<name>B9AG93_METSM</name>
<evidence type="ECO:0000313" key="3">
    <source>
        <dbReference type="Proteomes" id="UP000003489"/>
    </source>
</evidence>
<dbReference type="PATRIC" id="fig|483214.13.peg.1342"/>
<sequence length="242" mass="28694">MLFDLKYIIQKDNLFVIQRKINDVLVTFGCFETLDEAISYRNELDRDGWPIRINKGEKDFFNNNSFSSQTIPNNVVYFQILDIYDSINLISEPKVPFPQADNFDIFLKICENLYKNGPLTKRNFLEVFAIKPRQYNFYISAGLYLGLLEKCNYYNKLSNLGVEIFSLDNDERNLEIVRLILKHKPFYDVFEECLKKDKIPSADTIFRILKDNELYNINSDVTLKRRSQTVRSWIGWIIKLYD</sequence>
<protein>
    <recommendedName>
        <fullName evidence="1">DUF7226 domain-containing protein</fullName>
    </recommendedName>
</protein>
<reference evidence="2 3" key="1">
    <citation type="submission" date="2008-10" db="EMBL/GenBank/DDBJ databases">
        <authorList>
            <person name="Fulton L."/>
            <person name="Clifton S."/>
            <person name="Fulton B."/>
            <person name="Xu J."/>
            <person name="Minx P."/>
            <person name="Pepin K.H."/>
            <person name="Johnson M."/>
            <person name="Bhonagiri V."/>
            <person name="Nash W.E."/>
            <person name="Mardis E.R."/>
            <person name="Wilson R.K."/>
        </authorList>
    </citation>
    <scope>NUCLEOTIDE SEQUENCE [LARGE SCALE GENOMIC DNA]</scope>
    <source>
        <strain evidence="2 3">DSM 2375</strain>
    </source>
</reference>
<dbReference type="AlphaFoldDB" id="B9AG93"/>
<feature type="domain" description="DUF7226" evidence="1">
    <location>
        <begin position="108"/>
        <end position="240"/>
    </location>
</feature>
<organism evidence="2 3">
    <name type="scientific">Methanobrevibacter smithii DSM 2375</name>
    <dbReference type="NCBI Taxonomy" id="483214"/>
    <lineage>
        <taxon>Archaea</taxon>
        <taxon>Methanobacteriati</taxon>
        <taxon>Methanobacteriota</taxon>
        <taxon>Methanomada group</taxon>
        <taxon>Methanobacteria</taxon>
        <taxon>Methanobacteriales</taxon>
        <taxon>Methanobacteriaceae</taxon>
        <taxon>Methanobrevibacter</taxon>
    </lineage>
</organism>
<accession>B9AG93</accession>
<dbReference type="EMBL" id="ABYW01000012">
    <property type="protein sequence ID" value="EEE42483.1"/>
    <property type="molecule type" value="Genomic_DNA"/>
</dbReference>
<reference evidence="2 3" key="2">
    <citation type="submission" date="2008-11" db="EMBL/GenBank/DDBJ databases">
        <title>Draft genome sequence of Methanobrevibacter smithii (DSM 2375).</title>
        <authorList>
            <person name="Sudarsanam P."/>
            <person name="Ley R."/>
            <person name="Guruge J."/>
            <person name="Turnbaugh P.J."/>
            <person name="Mahowald M."/>
            <person name="Liep D."/>
            <person name="Gordon J."/>
        </authorList>
    </citation>
    <scope>NUCLEOTIDE SEQUENCE [LARGE SCALE GENOMIC DNA]</scope>
    <source>
        <strain evidence="2 3">DSM 2375</strain>
    </source>
</reference>
<proteinExistence type="predicted"/>
<dbReference type="RefSeq" id="WP_004036413.1">
    <property type="nucleotide sequence ID" value="NZ_DS996911.1"/>
</dbReference>